<proteinExistence type="predicted"/>
<gene>
    <name evidence="2" type="ORF">SBOR_3493</name>
</gene>
<dbReference type="OrthoDB" id="529367at2759"/>
<name>W9CN74_SCLBF</name>
<feature type="region of interest" description="Disordered" evidence="1">
    <location>
        <begin position="1"/>
        <end position="32"/>
    </location>
</feature>
<organism evidence="2 3">
    <name type="scientific">Sclerotinia borealis (strain F-4128)</name>
    <dbReference type="NCBI Taxonomy" id="1432307"/>
    <lineage>
        <taxon>Eukaryota</taxon>
        <taxon>Fungi</taxon>
        <taxon>Dikarya</taxon>
        <taxon>Ascomycota</taxon>
        <taxon>Pezizomycotina</taxon>
        <taxon>Leotiomycetes</taxon>
        <taxon>Helotiales</taxon>
        <taxon>Sclerotiniaceae</taxon>
        <taxon>Sclerotinia</taxon>
    </lineage>
</organism>
<dbReference type="EMBL" id="AYSA01000153">
    <property type="protein sequence ID" value="ESZ96104.1"/>
    <property type="molecule type" value="Genomic_DNA"/>
</dbReference>
<reference evidence="2 3" key="1">
    <citation type="journal article" date="2014" name="Genome Announc.">
        <title>Draft genome sequence of Sclerotinia borealis, a psychrophilic plant pathogenic fungus.</title>
        <authorList>
            <person name="Mardanov A.V."/>
            <person name="Beletsky A.V."/>
            <person name="Kadnikov V.V."/>
            <person name="Ignatov A.N."/>
            <person name="Ravin N.V."/>
        </authorList>
    </citation>
    <scope>NUCLEOTIDE SEQUENCE [LARGE SCALE GENOMIC DNA]</scope>
    <source>
        <strain evidence="3">F-4157</strain>
    </source>
</reference>
<feature type="compositionally biased region" description="Basic and acidic residues" evidence="1">
    <location>
        <begin position="19"/>
        <end position="30"/>
    </location>
</feature>
<dbReference type="AlphaFoldDB" id="W9CN74"/>
<dbReference type="HOGENOM" id="CLU_2307680_0_0_1"/>
<evidence type="ECO:0000313" key="3">
    <source>
        <dbReference type="Proteomes" id="UP000019487"/>
    </source>
</evidence>
<protein>
    <submittedName>
        <fullName evidence="2">Uncharacterized protein</fullName>
    </submittedName>
</protein>
<sequence length="100" mass="11343">MSARSVQHSEEMPLSINKAVKDQPDVDKLSRQRSGGMLTDKIAGYHLLEWDEICHWQQDNEYILSGYRPTSDSLLKSLGSLGHVHNETSKTYLSEQSSHN</sequence>
<dbReference type="Proteomes" id="UP000019487">
    <property type="component" value="Unassembled WGS sequence"/>
</dbReference>
<comment type="caution">
    <text evidence="2">The sequence shown here is derived from an EMBL/GenBank/DDBJ whole genome shotgun (WGS) entry which is preliminary data.</text>
</comment>
<keyword evidence="3" id="KW-1185">Reference proteome</keyword>
<evidence type="ECO:0000313" key="2">
    <source>
        <dbReference type="EMBL" id="ESZ96104.1"/>
    </source>
</evidence>
<dbReference type="STRING" id="1432307.W9CN74"/>
<accession>W9CN74</accession>
<evidence type="ECO:0000256" key="1">
    <source>
        <dbReference type="SAM" id="MobiDB-lite"/>
    </source>
</evidence>